<dbReference type="STRING" id="670580.A0A1X6NDU7"/>
<reference evidence="10 11" key="1">
    <citation type="submission" date="2017-04" db="EMBL/GenBank/DDBJ databases">
        <title>Genome Sequence of the Model Brown-Rot Fungus Postia placenta SB12.</title>
        <authorList>
            <consortium name="DOE Joint Genome Institute"/>
            <person name="Gaskell J."/>
            <person name="Kersten P."/>
            <person name="Larrondo L.F."/>
            <person name="Canessa P."/>
            <person name="Martinez D."/>
            <person name="Hibbett D."/>
            <person name="Schmoll M."/>
            <person name="Kubicek C.P."/>
            <person name="Martinez A.T."/>
            <person name="Yadav J."/>
            <person name="Master E."/>
            <person name="Magnuson J.K."/>
            <person name="James T."/>
            <person name="Yaver D."/>
            <person name="Berka R."/>
            <person name="Labutti K."/>
            <person name="Lipzen A."/>
            <person name="Aerts A."/>
            <person name="Barry K."/>
            <person name="Henrissat B."/>
            <person name="Blanchette R."/>
            <person name="Grigoriev I."/>
            <person name="Cullen D."/>
        </authorList>
    </citation>
    <scope>NUCLEOTIDE SEQUENCE [LARGE SCALE GENOMIC DNA]</scope>
    <source>
        <strain evidence="10 11">MAD-698-R-SB12</strain>
    </source>
</reference>
<dbReference type="AlphaFoldDB" id="A0A1X6NDU7"/>
<evidence type="ECO:0000256" key="1">
    <source>
        <dbReference type="ARBA" id="ARBA00004123"/>
    </source>
</evidence>
<gene>
    <name evidence="10" type="ORF">POSPLADRAFT_1129832</name>
</gene>
<dbReference type="GO" id="GO:0008270">
    <property type="term" value="F:zinc ion binding"/>
    <property type="evidence" value="ECO:0007669"/>
    <property type="project" value="UniProtKB-KW"/>
</dbReference>
<evidence type="ECO:0000256" key="2">
    <source>
        <dbReference type="ARBA" id="ARBA00022723"/>
    </source>
</evidence>
<keyword evidence="6" id="KW-0539">Nucleus</keyword>
<evidence type="ECO:0000256" key="3">
    <source>
        <dbReference type="ARBA" id="ARBA00022737"/>
    </source>
</evidence>
<keyword evidence="2" id="KW-0479">Metal-binding</keyword>
<dbReference type="InterPro" id="IPR051059">
    <property type="entry name" value="VerF-like"/>
</dbReference>
<evidence type="ECO:0000256" key="7">
    <source>
        <dbReference type="PROSITE-ProRule" id="PRU00042"/>
    </source>
</evidence>
<dbReference type="PANTHER" id="PTHR40626:SF11">
    <property type="entry name" value="ZINC FINGER PROTEIN YPR022C"/>
    <property type="match status" value="1"/>
</dbReference>
<evidence type="ECO:0000259" key="9">
    <source>
        <dbReference type="PROSITE" id="PS50157"/>
    </source>
</evidence>
<dbReference type="PROSITE" id="PS50157">
    <property type="entry name" value="ZINC_FINGER_C2H2_2"/>
    <property type="match status" value="2"/>
</dbReference>
<feature type="region of interest" description="Disordered" evidence="8">
    <location>
        <begin position="12"/>
        <end position="33"/>
    </location>
</feature>
<dbReference type="GO" id="GO:0005634">
    <property type="term" value="C:nucleus"/>
    <property type="evidence" value="ECO:0007669"/>
    <property type="project" value="UniProtKB-SubCell"/>
</dbReference>
<feature type="compositionally biased region" description="Low complexity" evidence="8">
    <location>
        <begin position="152"/>
        <end position="163"/>
    </location>
</feature>
<feature type="non-terminal residue" evidence="10">
    <location>
        <position position="1"/>
    </location>
</feature>
<comment type="subcellular location">
    <subcellularLocation>
        <location evidence="1">Nucleus</location>
    </subcellularLocation>
</comment>
<dbReference type="Proteomes" id="UP000194127">
    <property type="component" value="Unassembled WGS sequence"/>
</dbReference>
<keyword evidence="4 7" id="KW-0863">Zinc-finger</keyword>
<dbReference type="Gene3D" id="3.30.160.60">
    <property type="entry name" value="Classic Zinc Finger"/>
    <property type="match status" value="2"/>
</dbReference>
<evidence type="ECO:0000313" key="11">
    <source>
        <dbReference type="Proteomes" id="UP000194127"/>
    </source>
</evidence>
<evidence type="ECO:0000256" key="4">
    <source>
        <dbReference type="ARBA" id="ARBA00022771"/>
    </source>
</evidence>
<dbReference type="GO" id="GO:0000978">
    <property type="term" value="F:RNA polymerase II cis-regulatory region sequence-specific DNA binding"/>
    <property type="evidence" value="ECO:0007669"/>
    <property type="project" value="InterPro"/>
</dbReference>
<feature type="domain" description="C2H2-type" evidence="9">
    <location>
        <begin position="185"/>
        <end position="215"/>
    </location>
</feature>
<evidence type="ECO:0000313" key="10">
    <source>
        <dbReference type="EMBL" id="OSX66798.1"/>
    </source>
</evidence>
<dbReference type="InterPro" id="IPR013087">
    <property type="entry name" value="Znf_C2H2_type"/>
</dbReference>
<accession>A0A1X6NDU7</accession>
<keyword evidence="3" id="KW-0677">Repeat</keyword>
<dbReference type="GO" id="GO:0000981">
    <property type="term" value="F:DNA-binding transcription factor activity, RNA polymerase II-specific"/>
    <property type="evidence" value="ECO:0007669"/>
    <property type="project" value="InterPro"/>
</dbReference>
<dbReference type="OrthoDB" id="6365676at2759"/>
<proteinExistence type="predicted"/>
<protein>
    <recommendedName>
        <fullName evidence="9">C2H2-type domain-containing protein</fullName>
    </recommendedName>
</protein>
<sequence>CSWGRPGGYALFPHGGTRTRPSPRGSHSHSTDCVPVAESAAATGSLRLQLHGFAPRPRFIPALFFAPKFARKPTISVLHEAPARAYDSALMISTASVHRLLLVRLPFNNVSLRAPAIGTLLIVKSKKLMFNYPNTYFTLFPLEYEKHPGPQPQQFRPRPVPGVSKKGRGRHVPTKEAGGRKGTTYTCSVEDCHKVFKRHEHLKRHVMSLHSNEQNYMCALPFCDKTFNRRDNLLQHERKHTLYQRLFDCTKNFDGELIRNEWEDIKNPDAIYEWPEPWDSGVGIPLSLRYLNLTARDVGDMDEDNVADDDSTMADVGDHPDYTVHFVRYEEPLQPGSPVLVRSDPFAPSDNMFTVFNVSAIHPDDPSASWDDQTIANHELDVPLFDLPSPSNDIKVIPADTVTV</sequence>
<dbReference type="RefSeq" id="XP_024343592.1">
    <property type="nucleotide sequence ID" value="XM_024483885.1"/>
</dbReference>
<name>A0A1X6NDU7_9APHY</name>
<dbReference type="GeneID" id="36328834"/>
<dbReference type="InterPro" id="IPR036236">
    <property type="entry name" value="Znf_C2H2_sf"/>
</dbReference>
<dbReference type="SMART" id="SM00355">
    <property type="entry name" value="ZnF_C2H2"/>
    <property type="match status" value="2"/>
</dbReference>
<evidence type="ECO:0000256" key="5">
    <source>
        <dbReference type="ARBA" id="ARBA00022833"/>
    </source>
</evidence>
<keyword evidence="11" id="KW-1185">Reference proteome</keyword>
<dbReference type="GO" id="GO:0000785">
    <property type="term" value="C:chromatin"/>
    <property type="evidence" value="ECO:0007669"/>
    <property type="project" value="TreeGrafter"/>
</dbReference>
<dbReference type="PROSITE" id="PS00028">
    <property type="entry name" value="ZINC_FINGER_C2H2_1"/>
    <property type="match status" value="2"/>
</dbReference>
<dbReference type="SUPFAM" id="SSF57667">
    <property type="entry name" value="beta-beta-alpha zinc fingers"/>
    <property type="match status" value="1"/>
</dbReference>
<evidence type="ECO:0000256" key="6">
    <source>
        <dbReference type="ARBA" id="ARBA00023242"/>
    </source>
</evidence>
<organism evidence="10 11">
    <name type="scientific">Postia placenta MAD-698-R-SB12</name>
    <dbReference type="NCBI Taxonomy" id="670580"/>
    <lineage>
        <taxon>Eukaryota</taxon>
        <taxon>Fungi</taxon>
        <taxon>Dikarya</taxon>
        <taxon>Basidiomycota</taxon>
        <taxon>Agaricomycotina</taxon>
        <taxon>Agaricomycetes</taxon>
        <taxon>Polyporales</taxon>
        <taxon>Adustoporiaceae</taxon>
        <taxon>Rhodonia</taxon>
    </lineage>
</organism>
<dbReference type="EMBL" id="KZ110591">
    <property type="protein sequence ID" value="OSX66798.1"/>
    <property type="molecule type" value="Genomic_DNA"/>
</dbReference>
<dbReference type="Pfam" id="PF00096">
    <property type="entry name" value="zf-C2H2"/>
    <property type="match status" value="2"/>
</dbReference>
<keyword evidence="5" id="KW-0862">Zinc</keyword>
<evidence type="ECO:0000256" key="8">
    <source>
        <dbReference type="SAM" id="MobiDB-lite"/>
    </source>
</evidence>
<feature type="domain" description="C2H2-type" evidence="9">
    <location>
        <begin position="216"/>
        <end position="245"/>
    </location>
</feature>
<feature type="region of interest" description="Disordered" evidence="8">
    <location>
        <begin position="148"/>
        <end position="180"/>
    </location>
</feature>
<dbReference type="PANTHER" id="PTHR40626">
    <property type="entry name" value="MIP31509P"/>
    <property type="match status" value="1"/>
</dbReference>